<dbReference type="EMBL" id="JAACJM010000041">
    <property type="protein sequence ID" value="KAF5361303.1"/>
    <property type="molecule type" value="Genomic_DNA"/>
</dbReference>
<dbReference type="Proteomes" id="UP000559256">
    <property type="component" value="Unassembled WGS sequence"/>
</dbReference>
<comment type="caution">
    <text evidence="1">The sequence shown here is derived from an EMBL/GenBank/DDBJ whole genome shotgun (WGS) entry which is preliminary data.</text>
</comment>
<proteinExistence type="predicted"/>
<evidence type="ECO:0000313" key="2">
    <source>
        <dbReference type="Proteomes" id="UP000559256"/>
    </source>
</evidence>
<accession>A0A8H5GAE9</accession>
<name>A0A8H5GAE9_9AGAR</name>
<dbReference type="AlphaFoldDB" id="A0A8H5GAE9"/>
<protein>
    <submittedName>
        <fullName evidence="1">Uncharacterized protein</fullName>
    </submittedName>
</protein>
<gene>
    <name evidence="1" type="ORF">D9758_010264</name>
</gene>
<evidence type="ECO:0000313" key="1">
    <source>
        <dbReference type="EMBL" id="KAF5361303.1"/>
    </source>
</evidence>
<sequence>MIWCLEASVVPITTSMSQGNFANLKMTSDDVVSNSATTSWATRRLLSSSSTTITISSLSSSFHSLRIYPNLMPTPPRQLAQSRPFTPTAWRLCRRWSFLRYVEKRISRTGQLLALTDGQGARMASIRDYETSNTQPVGSNP</sequence>
<organism evidence="1 2">
    <name type="scientific">Tetrapyrgos nigripes</name>
    <dbReference type="NCBI Taxonomy" id="182062"/>
    <lineage>
        <taxon>Eukaryota</taxon>
        <taxon>Fungi</taxon>
        <taxon>Dikarya</taxon>
        <taxon>Basidiomycota</taxon>
        <taxon>Agaricomycotina</taxon>
        <taxon>Agaricomycetes</taxon>
        <taxon>Agaricomycetidae</taxon>
        <taxon>Agaricales</taxon>
        <taxon>Marasmiineae</taxon>
        <taxon>Marasmiaceae</taxon>
        <taxon>Tetrapyrgos</taxon>
    </lineage>
</organism>
<reference evidence="1 2" key="1">
    <citation type="journal article" date="2020" name="ISME J.">
        <title>Uncovering the hidden diversity of litter-decomposition mechanisms in mushroom-forming fungi.</title>
        <authorList>
            <person name="Floudas D."/>
            <person name="Bentzer J."/>
            <person name="Ahren D."/>
            <person name="Johansson T."/>
            <person name="Persson P."/>
            <person name="Tunlid A."/>
        </authorList>
    </citation>
    <scope>NUCLEOTIDE SEQUENCE [LARGE SCALE GENOMIC DNA]</scope>
    <source>
        <strain evidence="1 2">CBS 291.85</strain>
    </source>
</reference>
<keyword evidence="2" id="KW-1185">Reference proteome</keyword>